<dbReference type="PANTHER" id="PTHR24006">
    <property type="entry name" value="UBIQUITIN CARBOXYL-TERMINAL HYDROLASE"/>
    <property type="match status" value="1"/>
</dbReference>
<keyword evidence="7" id="KW-0788">Thiol protease</keyword>
<comment type="similarity">
    <text evidence="2">Belongs to the peptidase C19 family.</text>
</comment>
<evidence type="ECO:0000256" key="5">
    <source>
        <dbReference type="ARBA" id="ARBA00022786"/>
    </source>
</evidence>
<keyword evidence="11" id="KW-1185">Reference proteome</keyword>
<comment type="catalytic activity">
    <reaction evidence="1">
        <text>Thiol-dependent hydrolysis of ester, thioester, amide, peptide and isopeptide bonds formed by the C-terminal Gly of ubiquitin (a 76-residue protein attached to proteins as an intracellular targeting signal).</text>
        <dbReference type="EC" id="3.4.19.12"/>
    </reaction>
</comment>
<protein>
    <recommendedName>
        <fullName evidence="3">ubiquitinyl hydrolase 1</fullName>
        <ecNumber evidence="3">3.4.19.12</ecNumber>
    </recommendedName>
</protein>
<evidence type="ECO:0000313" key="10">
    <source>
        <dbReference type="EMBL" id="KAK9840619.1"/>
    </source>
</evidence>
<evidence type="ECO:0000256" key="1">
    <source>
        <dbReference type="ARBA" id="ARBA00000707"/>
    </source>
</evidence>
<evidence type="ECO:0000256" key="2">
    <source>
        <dbReference type="ARBA" id="ARBA00009085"/>
    </source>
</evidence>
<feature type="compositionally biased region" description="Pro residues" evidence="8">
    <location>
        <begin position="19"/>
        <end position="29"/>
    </location>
</feature>
<dbReference type="PANTHER" id="PTHR24006:SF687">
    <property type="entry name" value="UBIQUITIN CARBOXYL-TERMINAL HYDROLASE 10"/>
    <property type="match status" value="1"/>
</dbReference>
<feature type="region of interest" description="Disordered" evidence="8">
    <location>
        <begin position="247"/>
        <end position="317"/>
    </location>
</feature>
<dbReference type="InterPro" id="IPR018200">
    <property type="entry name" value="USP_CS"/>
</dbReference>
<feature type="compositionally biased region" description="Low complexity" evidence="8">
    <location>
        <begin position="300"/>
        <end position="311"/>
    </location>
</feature>
<feature type="compositionally biased region" description="Basic and acidic residues" evidence="8">
    <location>
        <begin position="74"/>
        <end position="85"/>
    </location>
</feature>
<keyword evidence="4" id="KW-0645">Protease</keyword>
<feature type="region of interest" description="Disordered" evidence="8">
    <location>
        <begin position="43"/>
        <end position="152"/>
    </location>
</feature>
<evidence type="ECO:0000256" key="7">
    <source>
        <dbReference type="ARBA" id="ARBA00022807"/>
    </source>
</evidence>
<dbReference type="GO" id="GO:0016579">
    <property type="term" value="P:protein deubiquitination"/>
    <property type="evidence" value="ECO:0007669"/>
    <property type="project" value="InterPro"/>
</dbReference>
<dbReference type="InterPro" id="IPR001394">
    <property type="entry name" value="Peptidase_C19_UCH"/>
</dbReference>
<reference evidence="10 11" key="1">
    <citation type="journal article" date="2024" name="Nat. Commun.">
        <title>Phylogenomics reveals the evolutionary origins of lichenization in chlorophyte algae.</title>
        <authorList>
            <person name="Puginier C."/>
            <person name="Libourel C."/>
            <person name="Otte J."/>
            <person name="Skaloud P."/>
            <person name="Haon M."/>
            <person name="Grisel S."/>
            <person name="Petersen M."/>
            <person name="Berrin J.G."/>
            <person name="Delaux P.M."/>
            <person name="Dal Grande F."/>
            <person name="Keller J."/>
        </authorList>
    </citation>
    <scope>NUCLEOTIDE SEQUENCE [LARGE SCALE GENOMIC DNA]</scope>
    <source>
        <strain evidence="10 11">SAG 245.80</strain>
    </source>
</reference>
<dbReference type="AlphaFoldDB" id="A0AAW1S3F1"/>
<dbReference type="EMBL" id="JALJOU010000013">
    <property type="protein sequence ID" value="KAK9840619.1"/>
    <property type="molecule type" value="Genomic_DNA"/>
</dbReference>
<dbReference type="InterPro" id="IPR028889">
    <property type="entry name" value="USP"/>
</dbReference>
<dbReference type="GO" id="GO:0005829">
    <property type="term" value="C:cytosol"/>
    <property type="evidence" value="ECO:0007669"/>
    <property type="project" value="TreeGrafter"/>
</dbReference>
<dbReference type="GO" id="GO:0004843">
    <property type="term" value="F:cysteine-type deubiquitinase activity"/>
    <property type="evidence" value="ECO:0007669"/>
    <property type="project" value="UniProtKB-EC"/>
</dbReference>
<dbReference type="Gene3D" id="3.90.70.10">
    <property type="entry name" value="Cysteine proteinases"/>
    <property type="match status" value="2"/>
</dbReference>
<evidence type="ECO:0000313" key="11">
    <source>
        <dbReference type="Proteomes" id="UP001445335"/>
    </source>
</evidence>
<dbReference type="InterPro" id="IPR050164">
    <property type="entry name" value="Peptidase_C19"/>
</dbReference>
<dbReference type="SUPFAM" id="SSF54001">
    <property type="entry name" value="Cysteine proteinases"/>
    <property type="match status" value="1"/>
</dbReference>
<dbReference type="PROSITE" id="PS50235">
    <property type="entry name" value="USP_3"/>
    <property type="match status" value="1"/>
</dbReference>
<name>A0AAW1S3F1_9CHLO</name>
<feature type="domain" description="USP" evidence="9">
    <location>
        <begin position="188"/>
        <end position="635"/>
    </location>
</feature>
<dbReference type="PROSITE" id="PS00972">
    <property type="entry name" value="USP_1"/>
    <property type="match status" value="1"/>
</dbReference>
<evidence type="ECO:0000256" key="8">
    <source>
        <dbReference type="SAM" id="MobiDB-lite"/>
    </source>
</evidence>
<dbReference type="Proteomes" id="UP001445335">
    <property type="component" value="Unassembled WGS sequence"/>
</dbReference>
<evidence type="ECO:0000256" key="3">
    <source>
        <dbReference type="ARBA" id="ARBA00012759"/>
    </source>
</evidence>
<evidence type="ECO:0000256" key="4">
    <source>
        <dbReference type="ARBA" id="ARBA00022670"/>
    </source>
</evidence>
<organism evidence="10 11">
    <name type="scientific">Elliptochloris bilobata</name>
    <dbReference type="NCBI Taxonomy" id="381761"/>
    <lineage>
        <taxon>Eukaryota</taxon>
        <taxon>Viridiplantae</taxon>
        <taxon>Chlorophyta</taxon>
        <taxon>core chlorophytes</taxon>
        <taxon>Trebouxiophyceae</taxon>
        <taxon>Trebouxiophyceae incertae sedis</taxon>
        <taxon>Elliptochloris clade</taxon>
        <taxon>Elliptochloris</taxon>
    </lineage>
</organism>
<evidence type="ECO:0000256" key="6">
    <source>
        <dbReference type="ARBA" id="ARBA00022801"/>
    </source>
</evidence>
<keyword evidence="6" id="KW-0378">Hydrolase</keyword>
<gene>
    <name evidence="10" type="ORF">WJX81_004670</name>
</gene>
<sequence>MPQAGGTRSEGGITAATPAPTPPLLPSPPAQVAAFKAAPARPYVRTAPPAPDSAAAPGGRGVCRGFGDRPIGQEPRRDPRSRSGDRSPSAHSQASYSSERFASVREGARNRHTAAAPPDPAWSQAPGASWETPQESGRPPSEPQTSPVLAPTPKLSGALLAVVRALCAAADGSAAAGAGGGAERLPPRGLVNTGNLCFMNSILQALMGSAPFCQLLGQLRAAAPALANCLPTLHALAQLAAELQPAERRNGGASRAAEDAGDADAGGEASRASSDSGRSDGGAAAAGAKKRPKNGGGSVAAAASAPAPKSAWGRPDSQVQGATWAALLGGHALLPDMMFPTVNRFNPANGPLLASPKGKGGDKARTAAAAVAARREQEDAADFLHFLLDQVHEELLQLSKAHAEQLDAAAGEPGEDAAGADDQWLVAGRKKKKAVMRGSTFMQGGESRSSAIFAGALISEVKAAGVPASATFEAFIELQLAIDSDQVFSVADAFARMSKAETLHDYKVRDDSAKGRASKCVQLYRLPRVLVLHLKRFTHGLGAGTGKLHKPVRFDATLHIQPGWVHRDCPQHAGAALDLIATVSHHGRTPASGHYTADVRQEDGRWLRFDDSNVTSVPLSRVLDDKAYLLFYQLRG</sequence>
<dbReference type="GO" id="GO:0005634">
    <property type="term" value="C:nucleus"/>
    <property type="evidence" value="ECO:0007669"/>
    <property type="project" value="TreeGrafter"/>
</dbReference>
<feature type="compositionally biased region" description="Low complexity" evidence="8">
    <location>
        <begin position="86"/>
        <end position="98"/>
    </location>
</feature>
<keyword evidence="5" id="KW-0833">Ubl conjugation pathway</keyword>
<dbReference type="InterPro" id="IPR038765">
    <property type="entry name" value="Papain-like_cys_pep_sf"/>
</dbReference>
<feature type="region of interest" description="Disordered" evidence="8">
    <location>
        <begin position="1"/>
        <end position="29"/>
    </location>
</feature>
<comment type="caution">
    <text evidence="10">The sequence shown here is derived from an EMBL/GenBank/DDBJ whole genome shotgun (WGS) entry which is preliminary data.</text>
</comment>
<dbReference type="EC" id="3.4.19.12" evidence="3"/>
<proteinExistence type="inferred from homology"/>
<accession>A0AAW1S3F1</accession>
<evidence type="ECO:0000259" key="9">
    <source>
        <dbReference type="PROSITE" id="PS50235"/>
    </source>
</evidence>
<dbReference type="GO" id="GO:0006508">
    <property type="term" value="P:proteolysis"/>
    <property type="evidence" value="ECO:0007669"/>
    <property type="project" value="UniProtKB-KW"/>
</dbReference>
<dbReference type="Pfam" id="PF00443">
    <property type="entry name" value="UCH"/>
    <property type="match status" value="1"/>
</dbReference>
<feature type="compositionally biased region" description="Low complexity" evidence="8">
    <location>
        <begin position="266"/>
        <end position="287"/>
    </location>
</feature>